<dbReference type="RefSeq" id="WP_229385632.1">
    <property type="nucleotide sequence ID" value="NZ_JAGTTN010000006.1"/>
</dbReference>
<dbReference type="Pfam" id="PF00656">
    <property type="entry name" value="Peptidase_C14"/>
    <property type="match status" value="1"/>
</dbReference>
<name>A0A9X1S548_9MICO</name>
<dbReference type="EMBL" id="JAGTTN010000006">
    <property type="protein sequence ID" value="MCC2033630.1"/>
    <property type="molecule type" value="Genomic_DNA"/>
</dbReference>
<evidence type="ECO:0000313" key="2">
    <source>
        <dbReference type="EMBL" id="MCC2033630.1"/>
    </source>
</evidence>
<dbReference type="SUPFAM" id="SSF52129">
    <property type="entry name" value="Caspase-like"/>
    <property type="match status" value="1"/>
</dbReference>
<proteinExistence type="predicted"/>
<keyword evidence="3" id="KW-1185">Reference proteome</keyword>
<evidence type="ECO:0000313" key="3">
    <source>
        <dbReference type="Proteomes" id="UP001139354"/>
    </source>
</evidence>
<dbReference type="InterPro" id="IPR029058">
    <property type="entry name" value="AB_hydrolase_fold"/>
</dbReference>
<dbReference type="Gene3D" id="3.40.50.1460">
    <property type="match status" value="1"/>
</dbReference>
<accession>A0A9X1S548</accession>
<dbReference type="Proteomes" id="UP001139354">
    <property type="component" value="Unassembled WGS sequence"/>
</dbReference>
<organism evidence="2 3">
    <name type="scientific">Microbacterium allomyrinae</name>
    <dbReference type="NCBI Taxonomy" id="2830666"/>
    <lineage>
        <taxon>Bacteria</taxon>
        <taxon>Bacillati</taxon>
        <taxon>Actinomycetota</taxon>
        <taxon>Actinomycetes</taxon>
        <taxon>Micrococcales</taxon>
        <taxon>Microbacteriaceae</taxon>
        <taxon>Microbacterium</taxon>
    </lineage>
</organism>
<dbReference type="PANTHER" id="PTHR48104:SF30">
    <property type="entry name" value="METACASPASE-1"/>
    <property type="match status" value="1"/>
</dbReference>
<dbReference type="GO" id="GO:0006508">
    <property type="term" value="P:proteolysis"/>
    <property type="evidence" value="ECO:0007669"/>
    <property type="project" value="InterPro"/>
</dbReference>
<dbReference type="SUPFAM" id="SSF53474">
    <property type="entry name" value="alpha/beta-Hydrolases"/>
    <property type="match status" value="1"/>
</dbReference>
<dbReference type="InterPro" id="IPR050452">
    <property type="entry name" value="Metacaspase"/>
</dbReference>
<dbReference type="PANTHER" id="PTHR48104">
    <property type="entry name" value="METACASPASE-4"/>
    <property type="match status" value="1"/>
</dbReference>
<evidence type="ECO:0000259" key="1">
    <source>
        <dbReference type="Pfam" id="PF00656"/>
    </source>
</evidence>
<gene>
    <name evidence="2" type="ORF">KEC57_15685</name>
</gene>
<dbReference type="AlphaFoldDB" id="A0A9X1S548"/>
<sequence>MPDTTTTRSGFAPSAKQLAALRGHIVHTRDGRLSDTPKARPARIDEFVTTPDDVRRIVTEDLQAFVDAQGGRTVPVLIWAHGGLVSKDAGFETAHHQVDWWKKNGVYPIHMVWESGLLTSLSDVIRGKAPGERGFTDLTDGAIEAIARVIGGRSVWEDMKLDAAAASVDGGGAALLAQELRAFVAANPGAISLHAAGHSAGSIFHSHFVPRLFDGDDPVERIDTVTLLAPAVRLDTFEDTLLPLAESNQIGELSIFTMNDETELKDHTATLYRKSLLYLVSRSFEPEQDAAIAGMARFLTASGKSMRYLGEKPERLVLGPKVWDDRRATLSKSHGDFDNDPPTMESLARRVTQRDDVVDFPRKAREIAPPPAPVPSTPASRAVTLRRRALCIGIDGYPQDPLGGCVADADAWEAALGANGFEVRSLRDGEATREAMLRAMIDLVTGSTPGDILAIQFAGHGTFVPDLDGDETDDLGPSDEALCPVDFREGSLIVDDDLAVIWDLIPEGVSVTLIFDSCHSGTASRGLSRPDLEKVPVPAGTKRRLAPLDADAIAAYRAARSAPISDDLRGAAHRKVVQVEAGRSINTTRVRPDAARREVLIAACQPDEVALETNGHGVFTSAALGVFAASPGLSNRDFVKAVVAAIDGRYDQTPLLTADEARAGLALLSPVVVADGTQPPPAASAAVREPTPAEKRTAAIVSILRATADLLEEGGAE</sequence>
<dbReference type="GO" id="GO:0004197">
    <property type="term" value="F:cysteine-type endopeptidase activity"/>
    <property type="evidence" value="ECO:0007669"/>
    <property type="project" value="InterPro"/>
</dbReference>
<dbReference type="InterPro" id="IPR011600">
    <property type="entry name" value="Pept_C14_caspase"/>
</dbReference>
<comment type="caution">
    <text evidence="2">The sequence shown here is derived from an EMBL/GenBank/DDBJ whole genome shotgun (WGS) entry which is preliminary data.</text>
</comment>
<protein>
    <submittedName>
        <fullName evidence="2">Caspase family protein</fullName>
    </submittedName>
</protein>
<reference evidence="2" key="1">
    <citation type="submission" date="2021-04" db="EMBL/GenBank/DDBJ databases">
        <title>Microbacterium tenobrionis sp. nov. and Microbacterium allomyrinae sp. nov., isolated from larvae of Tenobrio molitor and Allomyrina dichotoma, respectively.</title>
        <authorList>
            <person name="Lee S.D."/>
        </authorList>
    </citation>
    <scope>NUCLEOTIDE SEQUENCE</scope>
    <source>
        <strain evidence="2">BWT-G7</strain>
    </source>
</reference>
<dbReference type="GO" id="GO:0005737">
    <property type="term" value="C:cytoplasm"/>
    <property type="evidence" value="ECO:0007669"/>
    <property type="project" value="TreeGrafter"/>
</dbReference>
<dbReference type="InterPro" id="IPR029030">
    <property type="entry name" value="Caspase-like_dom_sf"/>
</dbReference>
<feature type="domain" description="Peptidase C14 caspase" evidence="1">
    <location>
        <begin position="386"/>
        <end position="658"/>
    </location>
</feature>